<feature type="signal peptide" evidence="1">
    <location>
        <begin position="1"/>
        <end position="18"/>
    </location>
</feature>
<protein>
    <recommendedName>
        <fullName evidence="2">Kazal-like domain-containing protein</fullName>
    </recommendedName>
</protein>
<keyword evidence="1" id="KW-0732">Signal</keyword>
<feature type="domain" description="Kazal-like" evidence="2">
    <location>
        <begin position="25"/>
        <end position="78"/>
    </location>
</feature>
<keyword evidence="4" id="KW-1185">Reference proteome</keyword>
<dbReference type="PROSITE" id="PS00282">
    <property type="entry name" value="KAZAL_1"/>
    <property type="match status" value="1"/>
</dbReference>
<reference evidence="3" key="2">
    <citation type="submission" date="2025-09" db="UniProtKB">
        <authorList>
            <consortium name="Ensembl"/>
        </authorList>
    </citation>
    <scope>IDENTIFICATION</scope>
</reference>
<dbReference type="SUPFAM" id="SSF100895">
    <property type="entry name" value="Kazal-type serine protease inhibitors"/>
    <property type="match status" value="1"/>
</dbReference>
<feature type="chain" id="PRO_5034316227" description="Kazal-like domain-containing protein" evidence="1">
    <location>
        <begin position="19"/>
        <end position="78"/>
    </location>
</feature>
<name>A0A8C7AWR8_NEOVI</name>
<evidence type="ECO:0000313" key="4">
    <source>
        <dbReference type="Proteomes" id="UP000694425"/>
    </source>
</evidence>
<reference evidence="3" key="1">
    <citation type="submission" date="2025-08" db="UniProtKB">
        <authorList>
            <consortium name="Ensembl"/>
        </authorList>
    </citation>
    <scope>IDENTIFICATION</scope>
</reference>
<sequence length="78" mass="8888">GITLTSLALLFIYIVSFPDEFCCLSVEMVDCTQYPPENKYCTREWDPVCASNGRTYGNPCTFCRGRGDHIYFLHFGTC</sequence>
<dbReference type="InterPro" id="IPR002350">
    <property type="entry name" value="Kazal_dom"/>
</dbReference>
<evidence type="ECO:0000256" key="1">
    <source>
        <dbReference type="SAM" id="SignalP"/>
    </source>
</evidence>
<evidence type="ECO:0000259" key="2">
    <source>
        <dbReference type="PROSITE" id="PS51465"/>
    </source>
</evidence>
<organism evidence="3 4">
    <name type="scientific">Neovison vison</name>
    <name type="common">American mink</name>
    <name type="synonym">Mustela vison</name>
    <dbReference type="NCBI Taxonomy" id="452646"/>
    <lineage>
        <taxon>Eukaryota</taxon>
        <taxon>Metazoa</taxon>
        <taxon>Chordata</taxon>
        <taxon>Craniata</taxon>
        <taxon>Vertebrata</taxon>
        <taxon>Euteleostomi</taxon>
        <taxon>Mammalia</taxon>
        <taxon>Eutheria</taxon>
        <taxon>Laurasiatheria</taxon>
        <taxon>Carnivora</taxon>
        <taxon>Caniformia</taxon>
        <taxon>Musteloidea</taxon>
        <taxon>Mustelidae</taxon>
        <taxon>Mustelinae</taxon>
        <taxon>Neogale</taxon>
    </lineage>
</organism>
<dbReference type="AlphaFoldDB" id="A0A8C7AWR8"/>
<dbReference type="Ensembl" id="ENSNVIT00000014709.1">
    <property type="protein sequence ID" value="ENSNVIP00000012529.1"/>
    <property type="gene ID" value="ENSNVIG00000009941.1"/>
</dbReference>
<dbReference type="PANTHER" id="PTHR21312">
    <property type="entry name" value="SERINE PROTEASE INHIBITOR"/>
    <property type="match status" value="1"/>
</dbReference>
<dbReference type="CDD" id="cd00104">
    <property type="entry name" value="KAZAL_FS"/>
    <property type="match status" value="1"/>
</dbReference>
<evidence type="ECO:0000313" key="3">
    <source>
        <dbReference type="Ensembl" id="ENSNVIP00000012529.1"/>
    </source>
</evidence>
<accession>A0A8C7AWR8</accession>
<dbReference type="Proteomes" id="UP000694425">
    <property type="component" value="Unplaced"/>
</dbReference>
<dbReference type="PANTHER" id="PTHR21312:SF30">
    <property type="entry name" value="SERINE PROTEASE INHIBITOR KAZAL-TYPE 11-RELATED"/>
    <property type="match status" value="1"/>
</dbReference>
<dbReference type="GeneTree" id="ENSGT01140000285833"/>
<dbReference type="Gene3D" id="3.30.60.30">
    <property type="match status" value="1"/>
</dbReference>
<dbReference type="PROSITE" id="PS51465">
    <property type="entry name" value="KAZAL_2"/>
    <property type="match status" value="1"/>
</dbReference>
<dbReference type="InterPro" id="IPR036058">
    <property type="entry name" value="Kazal_dom_sf"/>
</dbReference>
<dbReference type="SMART" id="SM00280">
    <property type="entry name" value="KAZAL"/>
    <property type="match status" value="1"/>
</dbReference>
<proteinExistence type="predicted"/>
<dbReference type="Pfam" id="PF00050">
    <property type="entry name" value="Kazal_1"/>
    <property type="match status" value="1"/>
</dbReference>